<feature type="transmembrane region" description="Helical" evidence="1">
    <location>
        <begin position="9"/>
        <end position="27"/>
    </location>
</feature>
<evidence type="ECO:0008006" key="4">
    <source>
        <dbReference type="Google" id="ProtNLM"/>
    </source>
</evidence>
<name>A0A9D4QM66_DREPO</name>
<dbReference type="EMBL" id="JAIWYP010000004">
    <property type="protein sequence ID" value="KAH3836281.1"/>
    <property type="molecule type" value="Genomic_DNA"/>
</dbReference>
<accession>A0A9D4QM66</accession>
<gene>
    <name evidence="2" type="ORF">DPMN_109651</name>
</gene>
<sequence length="325" mass="36826">MQRINVKKAILLGVIFLGIGYIGFHALDKGNALSDDQNVDVHDLNKFVRRANDASVKDINMNINKVLANQSEGFEKALLQKYGPIQFSSVHQVSTLLTSQEEARQRECIKNGPRDRGQNGSKFWGAAEHIRRTHHGYLAREDAVLIEVGGNQGNDASEFVRLYNPRYIVLEPLEQYAEILRNKFQNNSRVTVINLGLGAKNEVLFVKIEGNNACATSKFSGMGGETPLYISNATEFMMKLGVGVFEVDLLTLNCEGCEYEALETLLSTSLVRHFRNIQWATHSEIPGIPDPVGRYCRIQELLSRTHRPTYQYRLIWESWRRRNLA</sequence>
<proteinExistence type="predicted"/>
<dbReference type="InterPro" id="IPR006342">
    <property type="entry name" value="FkbM_mtfrase"/>
</dbReference>
<protein>
    <recommendedName>
        <fullName evidence="4">Methyltransferase FkbM domain-containing protein</fullName>
    </recommendedName>
</protein>
<dbReference type="AlphaFoldDB" id="A0A9D4QM66"/>
<dbReference type="NCBIfam" id="TIGR01444">
    <property type="entry name" value="fkbM_fam"/>
    <property type="match status" value="1"/>
</dbReference>
<organism evidence="2 3">
    <name type="scientific">Dreissena polymorpha</name>
    <name type="common">Zebra mussel</name>
    <name type="synonym">Mytilus polymorpha</name>
    <dbReference type="NCBI Taxonomy" id="45954"/>
    <lineage>
        <taxon>Eukaryota</taxon>
        <taxon>Metazoa</taxon>
        <taxon>Spiralia</taxon>
        <taxon>Lophotrochozoa</taxon>
        <taxon>Mollusca</taxon>
        <taxon>Bivalvia</taxon>
        <taxon>Autobranchia</taxon>
        <taxon>Heteroconchia</taxon>
        <taxon>Euheterodonta</taxon>
        <taxon>Imparidentia</taxon>
        <taxon>Neoheterodontei</taxon>
        <taxon>Myida</taxon>
        <taxon>Dreissenoidea</taxon>
        <taxon>Dreissenidae</taxon>
        <taxon>Dreissena</taxon>
    </lineage>
</organism>
<comment type="caution">
    <text evidence="2">The sequence shown here is derived from an EMBL/GenBank/DDBJ whole genome shotgun (WGS) entry which is preliminary data.</text>
</comment>
<keyword evidence="1" id="KW-0812">Transmembrane</keyword>
<keyword evidence="3" id="KW-1185">Reference proteome</keyword>
<reference evidence="2" key="1">
    <citation type="journal article" date="2019" name="bioRxiv">
        <title>The Genome of the Zebra Mussel, Dreissena polymorpha: A Resource for Invasive Species Research.</title>
        <authorList>
            <person name="McCartney M.A."/>
            <person name="Auch B."/>
            <person name="Kono T."/>
            <person name="Mallez S."/>
            <person name="Zhang Y."/>
            <person name="Obille A."/>
            <person name="Becker A."/>
            <person name="Abrahante J.E."/>
            <person name="Garbe J."/>
            <person name="Badalamenti J.P."/>
            <person name="Herman A."/>
            <person name="Mangelson H."/>
            <person name="Liachko I."/>
            <person name="Sullivan S."/>
            <person name="Sone E.D."/>
            <person name="Koren S."/>
            <person name="Silverstein K.A.T."/>
            <person name="Beckman K.B."/>
            <person name="Gohl D.M."/>
        </authorList>
    </citation>
    <scope>NUCLEOTIDE SEQUENCE</scope>
    <source>
        <strain evidence="2">Duluth1</strain>
        <tissue evidence="2">Whole animal</tissue>
    </source>
</reference>
<keyword evidence="1" id="KW-0472">Membrane</keyword>
<dbReference type="Gene3D" id="3.40.50.150">
    <property type="entry name" value="Vaccinia Virus protein VP39"/>
    <property type="match status" value="1"/>
</dbReference>
<dbReference type="SUPFAM" id="SSF53335">
    <property type="entry name" value="S-adenosyl-L-methionine-dependent methyltransferases"/>
    <property type="match status" value="1"/>
</dbReference>
<evidence type="ECO:0000313" key="2">
    <source>
        <dbReference type="EMBL" id="KAH3836281.1"/>
    </source>
</evidence>
<evidence type="ECO:0000313" key="3">
    <source>
        <dbReference type="Proteomes" id="UP000828390"/>
    </source>
</evidence>
<reference evidence="2" key="2">
    <citation type="submission" date="2020-11" db="EMBL/GenBank/DDBJ databases">
        <authorList>
            <person name="McCartney M.A."/>
            <person name="Auch B."/>
            <person name="Kono T."/>
            <person name="Mallez S."/>
            <person name="Becker A."/>
            <person name="Gohl D.M."/>
            <person name="Silverstein K.A.T."/>
            <person name="Koren S."/>
            <person name="Bechman K.B."/>
            <person name="Herman A."/>
            <person name="Abrahante J.E."/>
            <person name="Garbe J."/>
        </authorList>
    </citation>
    <scope>NUCLEOTIDE SEQUENCE</scope>
    <source>
        <strain evidence="2">Duluth1</strain>
        <tissue evidence="2">Whole animal</tissue>
    </source>
</reference>
<dbReference type="Proteomes" id="UP000828390">
    <property type="component" value="Unassembled WGS sequence"/>
</dbReference>
<dbReference type="InterPro" id="IPR029063">
    <property type="entry name" value="SAM-dependent_MTases_sf"/>
</dbReference>
<keyword evidence="1" id="KW-1133">Transmembrane helix</keyword>
<evidence type="ECO:0000256" key="1">
    <source>
        <dbReference type="SAM" id="Phobius"/>
    </source>
</evidence>